<keyword evidence="5" id="KW-0378">Hydrolase</keyword>
<dbReference type="AlphaFoldDB" id="A0A6J4JBT1"/>
<evidence type="ECO:0000259" key="4">
    <source>
        <dbReference type="PROSITE" id="PS50263"/>
    </source>
</evidence>
<dbReference type="Pfam" id="PF00795">
    <property type="entry name" value="CN_hydrolase"/>
    <property type="match status" value="1"/>
</dbReference>
<organism evidence="5">
    <name type="scientific">uncultured Acidimicrobiales bacterium</name>
    <dbReference type="NCBI Taxonomy" id="310071"/>
    <lineage>
        <taxon>Bacteria</taxon>
        <taxon>Bacillati</taxon>
        <taxon>Actinomycetota</taxon>
        <taxon>Acidimicrobiia</taxon>
        <taxon>Acidimicrobiales</taxon>
        <taxon>environmental samples</taxon>
    </lineage>
</organism>
<dbReference type="InterPro" id="IPR000132">
    <property type="entry name" value="Nitrilase/CN_hydratase_CS"/>
</dbReference>
<dbReference type="InterPro" id="IPR036526">
    <property type="entry name" value="C-N_Hydrolase_sf"/>
</dbReference>
<dbReference type="CDD" id="cd07564">
    <property type="entry name" value="nitrilases_CHs"/>
    <property type="match status" value="1"/>
</dbReference>
<dbReference type="PROSITE" id="PS00921">
    <property type="entry name" value="NITRIL_CHT_2"/>
    <property type="match status" value="1"/>
</dbReference>
<feature type="compositionally biased region" description="Basic and acidic residues" evidence="3">
    <location>
        <begin position="310"/>
        <end position="325"/>
    </location>
</feature>
<dbReference type="EMBL" id="CADCTB010000215">
    <property type="protein sequence ID" value="CAA9276074.1"/>
    <property type="molecule type" value="Genomic_DNA"/>
</dbReference>
<evidence type="ECO:0000256" key="1">
    <source>
        <dbReference type="ARBA" id="ARBA00008129"/>
    </source>
</evidence>
<dbReference type="PROSITE" id="PS00920">
    <property type="entry name" value="NITRIL_CHT_1"/>
    <property type="match status" value="1"/>
</dbReference>
<dbReference type="InterPro" id="IPR044149">
    <property type="entry name" value="Nitrilases_CHs"/>
</dbReference>
<dbReference type="PANTHER" id="PTHR46044">
    <property type="entry name" value="NITRILASE"/>
    <property type="match status" value="1"/>
</dbReference>
<dbReference type="PROSITE" id="PS50263">
    <property type="entry name" value="CN_HYDROLASE"/>
    <property type="match status" value="1"/>
</dbReference>
<comment type="similarity">
    <text evidence="1">Belongs to the carbon-nitrogen hydrolase superfamily. Nitrilase family.</text>
</comment>
<name>A0A6J4JBT1_9ACTN</name>
<evidence type="ECO:0000313" key="5">
    <source>
        <dbReference type="EMBL" id="CAA9276074.1"/>
    </source>
</evidence>
<sequence>MMPTSPVVAAAVQAAPVFLDCDATLEKVAGLVKEAAAGGAGLVVFPEAFVPGYPDWVWRTTPWSDQAWYERLYDQSVEVPGPATEALAAAAREASTYLSIGVNERDGGTLYNTLLYFAPDGSLLGKHRKLMPTGAERLVWGQGDGSGLVVFDTAFGRLGGLTCWENYMPLARAALYAQGIDVYLAPTWDNSDVWVPTLRHIAKEGRVYVIGVTSCLRGSDVPRDLPRADEIYGGDDDWMARGNTAICGPDGEIVAGPLEGQEGIVYAAVDADHARKVRRQFDPVGHYARSDVLRLVVDCGAKPLSVSAREAPEPRPPDDEPVDGR</sequence>
<dbReference type="EC" id="3.5.5.4" evidence="5"/>
<dbReference type="InterPro" id="IPR003010">
    <property type="entry name" value="C-N_Hydrolase"/>
</dbReference>
<dbReference type="SUPFAM" id="SSF56317">
    <property type="entry name" value="Carbon-nitrogen hydrolase"/>
    <property type="match status" value="1"/>
</dbReference>
<proteinExistence type="inferred from homology"/>
<feature type="region of interest" description="Disordered" evidence="3">
    <location>
        <begin position="305"/>
        <end position="325"/>
    </location>
</feature>
<dbReference type="Gene3D" id="3.60.110.10">
    <property type="entry name" value="Carbon-nitrogen hydrolase"/>
    <property type="match status" value="1"/>
</dbReference>
<feature type="domain" description="CN hydrolase" evidence="4">
    <location>
        <begin position="7"/>
        <end position="271"/>
    </location>
</feature>
<gene>
    <name evidence="5" type="ORF">AVDCRST_MAG10-3595</name>
</gene>
<dbReference type="PANTHER" id="PTHR46044:SF1">
    <property type="entry name" value="CN HYDROLASE DOMAIN-CONTAINING PROTEIN"/>
    <property type="match status" value="1"/>
</dbReference>
<protein>
    <submittedName>
        <fullName evidence="5">Cyanoalanine nitrilase</fullName>
        <ecNumber evidence="5">3.5.5.4</ecNumber>
    </submittedName>
</protein>
<reference evidence="5" key="1">
    <citation type="submission" date="2020-02" db="EMBL/GenBank/DDBJ databases">
        <authorList>
            <person name="Meier V. D."/>
        </authorList>
    </citation>
    <scope>NUCLEOTIDE SEQUENCE</scope>
    <source>
        <strain evidence="5">AVDCRST_MAG10</strain>
    </source>
</reference>
<feature type="active site" description="Proton acceptor" evidence="2">
    <location>
        <position position="47"/>
    </location>
</feature>
<dbReference type="GO" id="GO:0047427">
    <property type="term" value="F:cyanoalanine nitrilase activity"/>
    <property type="evidence" value="ECO:0007669"/>
    <property type="project" value="UniProtKB-EC"/>
</dbReference>
<evidence type="ECO:0000256" key="3">
    <source>
        <dbReference type="SAM" id="MobiDB-lite"/>
    </source>
</evidence>
<accession>A0A6J4JBT1</accession>
<evidence type="ECO:0000256" key="2">
    <source>
        <dbReference type="PROSITE-ProRule" id="PRU10139"/>
    </source>
</evidence>